<proteinExistence type="predicted"/>
<dbReference type="Proteomes" id="UP000735302">
    <property type="component" value="Unassembled WGS sequence"/>
</dbReference>
<reference evidence="2 3" key="1">
    <citation type="journal article" date="2021" name="Elife">
        <title>Chloroplast acquisition without the gene transfer in kleptoplastic sea slugs, Plakobranchus ocellatus.</title>
        <authorList>
            <person name="Maeda T."/>
            <person name="Takahashi S."/>
            <person name="Yoshida T."/>
            <person name="Shimamura S."/>
            <person name="Takaki Y."/>
            <person name="Nagai Y."/>
            <person name="Toyoda A."/>
            <person name="Suzuki Y."/>
            <person name="Arimoto A."/>
            <person name="Ishii H."/>
            <person name="Satoh N."/>
            <person name="Nishiyama T."/>
            <person name="Hasebe M."/>
            <person name="Maruyama T."/>
            <person name="Minagawa J."/>
            <person name="Obokata J."/>
            <person name="Shigenobu S."/>
        </authorList>
    </citation>
    <scope>NUCLEOTIDE SEQUENCE [LARGE SCALE GENOMIC DNA]</scope>
</reference>
<accession>A0AAV4CAR6</accession>
<feature type="signal peptide" evidence="1">
    <location>
        <begin position="1"/>
        <end position="20"/>
    </location>
</feature>
<evidence type="ECO:0000256" key="1">
    <source>
        <dbReference type="SAM" id="SignalP"/>
    </source>
</evidence>
<comment type="caution">
    <text evidence="2">The sequence shown here is derived from an EMBL/GenBank/DDBJ whole genome shotgun (WGS) entry which is preliminary data.</text>
</comment>
<dbReference type="AlphaFoldDB" id="A0AAV4CAR6"/>
<organism evidence="2 3">
    <name type="scientific">Plakobranchus ocellatus</name>
    <dbReference type="NCBI Taxonomy" id="259542"/>
    <lineage>
        <taxon>Eukaryota</taxon>
        <taxon>Metazoa</taxon>
        <taxon>Spiralia</taxon>
        <taxon>Lophotrochozoa</taxon>
        <taxon>Mollusca</taxon>
        <taxon>Gastropoda</taxon>
        <taxon>Heterobranchia</taxon>
        <taxon>Euthyneura</taxon>
        <taxon>Panpulmonata</taxon>
        <taxon>Sacoglossa</taxon>
        <taxon>Placobranchoidea</taxon>
        <taxon>Plakobranchidae</taxon>
        <taxon>Plakobranchus</taxon>
    </lineage>
</organism>
<sequence length="78" mass="8861">MAGVSRGAWLPLELYLVCFTVWLNKNPPVTNKSVARKRCFSWDHPGFGRISLRHTLGHYSRRRSVVGVFTDGSRVQTS</sequence>
<feature type="chain" id="PRO_5043932391" description="Secreted protein" evidence="1">
    <location>
        <begin position="21"/>
        <end position="78"/>
    </location>
</feature>
<evidence type="ECO:0008006" key="4">
    <source>
        <dbReference type="Google" id="ProtNLM"/>
    </source>
</evidence>
<name>A0AAV4CAR6_9GAST</name>
<keyword evidence="3" id="KW-1185">Reference proteome</keyword>
<gene>
    <name evidence="2" type="ORF">PoB_005502000</name>
</gene>
<protein>
    <recommendedName>
        <fullName evidence="4">Secreted protein</fullName>
    </recommendedName>
</protein>
<evidence type="ECO:0000313" key="3">
    <source>
        <dbReference type="Proteomes" id="UP000735302"/>
    </source>
</evidence>
<keyword evidence="1" id="KW-0732">Signal</keyword>
<evidence type="ECO:0000313" key="2">
    <source>
        <dbReference type="EMBL" id="GFO28515.1"/>
    </source>
</evidence>
<dbReference type="EMBL" id="BLXT01006043">
    <property type="protein sequence ID" value="GFO28515.1"/>
    <property type="molecule type" value="Genomic_DNA"/>
</dbReference>